<keyword evidence="5" id="KW-1185">Reference proteome</keyword>
<comment type="caution">
    <text evidence="4">The sequence shown here is derived from an EMBL/GenBank/DDBJ whole genome shotgun (WGS) entry which is preliminary data.</text>
</comment>
<dbReference type="AlphaFoldDB" id="A0A401J9S2"/>
<dbReference type="InterPro" id="IPR023399">
    <property type="entry name" value="Baseplate-like_2-layer_sand"/>
</dbReference>
<dbReference type="InterPro" id="IPR026276">
    <property type="entry name" value="Baseplate_GpP"/>
</dbReference>
<dbReference type="Gene3D" id="3.30.1920.10">
    <property type="entry name" value="Baseplate protein-like domains - 2 layer sandwich fold"/>
    <property type="match status" value="1"/>
</dbReference>
<dbReference type="PIRSF" id="PIRSF004440">
    <property type="entry name" value="GpP"/>
    <property type="match status" value="1"/>
</dbReference>
<dbReference type="Pfam" id="PF22255">
    <property type="entry name" value="Gp44-like_2nd"/>
    <property type="match status" value="1"/>
</dbReference>
<evidence type="ECO:0000259" key="2">
    <source>
        <dbReference type="Pfam" id="PF21929"/>
    </source>
</evidence>
<gene>
    <name evidence="4" type="ORF">SFMTTN_0221</name>
</gene>
<dbReference type="InterPro" id="IPR049354">
    <property type="entry name" value="GpP-like_N"/>
</dbReference>
<dbReference type="RefSeq" id="WP_124703255.1">
    <property type="nucleotide sequence ID" value="NZ_BGOW01000001.1"/>
</dbReference>
<dbReference type="Pfam" id="PF21683">
    <property type="entry name" value="GpP-like_1st"/>
    <property type="match status" value="1"/>
</dbReference>
<dbReference type="Pfam" id="PF21929">
    <property type="entry name" value="GpP_4th"/>
    <property type="match status" value="1"/>
</dbReference>
<dbReference type="EMBL" id="BGOW01000001">
    <property type="protein sequence ID" value="GBL44425.1"/>
    <property type="molecule type" value="Genomic_DNA"/>
</dbReference>
<evidence type="ECO:0000313" key="5">
    <source>
        <dbReference type="Proteomes" id="UP000286806"/>
    </source>
</evidence>
<accession>A0A401J9S2</accession>
<dbReference type="InterPro" id="IPR053982">
    <property type="entry name" value="Gp44/GpP-like_C"/>
</dbReference>
<dbReference type="Gene3D" id="2.30.300.10">
    <property type="entry name" value="Baseplate protein-like domain - beta roll fold"/>
    <property type="match status" value="1"/>
</dbReference>
<dbReference type="SUPFAM" id="SSF69279">
    <property type="entry name" value="Phage tail proteins"/>
    <property type="match status" value="2"/>
</dbReference>
<feature type="domain" description="Baseplate hub protein gp44/GpP-like second" evidence="3">
    <location>
        <begin position="94"/>
        <end position="187"/>
    </location>
</feature>
<evidence type="ECO:0000313" key="4">
    <source>
        <dbReference type="EMBL" id="GBL44425.1"/>
    </source>
</evidence>
<feature type="domain" description="Baseplate hub protein gp44-like N-terminal" evidence="1">
    <location>
        <begin position="5"/>
        <end position="92"/>
    </location>
</feature>
<dbReference type="Proteomes" id="UP000286806">
    <property type="component" value="Unassembled WGS sequence"/>
</dbReference>
<dbReference type="InterPro" id="IPR053981">
    <property type="entry name" value="Gp44/GpP-like_2nd"/>
</dbReference>
<dbReference type="OrthoDB" id="9016931at2"/>
<organism evidence="4 5">
    <name type="scientific">Sulfuriferula multivorans</name>
    <dbReference type="NCBI Taxonomy" id="1559896"/>
    <lineage>
        <taxon>Bacteria</taxon>
        <taxon>Pseudomonadati</taxon>
        <taxon>Pseudomonadota</taxon>
        <taxon>Betaproteobacteria</taxon>
        <taxon>Nitrosomonadales</taxon>
        <taxon>Sulfuricellaceae</taxon>
        <taxon>Sulfuriferula</taxon>
    </lineage>
</organism>
<dbReference type="Gene3D" id="3.55.50.10">
    <property type="entry name" value="Baseplate protein-like domains"/>
    <property type="match status" value="1"/>
</dbReference>
<evidence type="ECO:0000259" key="3">
    <source>
        <dbReference type="Pfam" id="PF22255"/>
    </source>
</evidence>
<name>A0A401J9S2_9PROT</name>
<evidence type="ECO:0000259" key="1">
    <source>
        <dbReference type="Pfam" id="PF21683"/>
    </source>
</evidence>
<feature type="domain" description="Baseplate hub protein gp44/GpP-like C-terminal" evidence="2">
    <location>
        <begin position="268"/>
        <end position="349"/>
    </location>
</feature>
<protein>
    <submittedName>
        <fullName evidence="4">Prophage tail protein</fullName>
    </submittedName>
</protein>
<proteinExistence type="predicted"/>
<reference evidence="4 5" key="1">
    <citation type="journal article" date="2019" name="Front. Microbiol.">
        <title>Genomes of Neutrophilic Sulfur-Oxidizing Chemolithoautotrophs Representing 9 Proteobacterial Species From 8 Genera.</title>
        <authorList>
            <person name="Watanabe T."/>
            <person name="Kojima H."/>
            <person name="Umezawa K."/>
            <person name="Hori C."/>
            <person name="Takasuka T.E."/>
            <person name="Kato Y."/>
            <person name="Fukui M."/>
        </authorList>
    </citation>
    <scope>NUCLEOTIDE SEQUENCE [LARGE SCALE GENOMIC DNA]</scope>
    <source>
        <strain evidence="4 5">TTN</strain>
    </source>
</reference>
<sequence>MTDDLSLIINGAVISGWETIRVTRGIERFPSDFSVEMTERYPGEAQSYFDVMQSGDAVTVKLGADTVLTGYVDRFIPTYTPNQHSITVTGRSKCADLVDCSAEYPNGQIVNATVKEIATKLAAPYGIKVKQLTPELVVHDYAGKGSTTIIPQININFIETPYEIIEEICRYMTLLAYDSVDGDLILSQAGSGKMSSGFKEGVNVQRATMSFAMDQRFSDYQVILNSFWQFGDLGDSGNLVTTSKDPSVIRHRLKNILSNASAAGIEIGKQRGDWESARRYGRSEVLTLKCDSWRDAAGTLWETNTLAPVDLPGMKLHNKMLLISEVTYFRDNLGTSADLVLMPPSAFTPKPDFIPVPLDLLPVKPS</sequence>